<dbReference type="GO" id="GO:0005739">
    <property type="term" value="C:mitochondrion"/>
    <property type="evidence" value="ECO:0007669"/>
    <property type="project" value="UniProtKB-SubCell"/>
</dbReference>
<dbReference type="GO" id="GO:0032543">
    <property type="term" value="P:mitochondrial translation"/>
    <property type="evidence" value="ECO:0007669"/>
    <property type="project" value="InterPro"/>
</dbReference>
<dbReference type="Gene3D" id="1.25.40.10">
    <property type="entry name" value="Tetratricopeptide repeat domain"/>
    <property type="match status" value="2"/>
</dbReference>
<dbReference type="PANTHER" id="PTHR16276:SF1">
    <property type="entry name" value="SMALL RIBOSOMAL SUBUNIT PROTEIN MS39"/>
    <property type="match status" value="1"/>
</dbReference>
<feature type="repeat" description="PPR" evidence="12">
    <location>
        <begin position="230"/>
        <end position="264"/>
    </location>
</feature>
<dbReference type="InterPro" id="IPR002885">
    <property type="entry name" value="PPR_rpt"/>
</dbReference>
<reference evidence="13" key="5">
    <citation type="submission" date="2025-09" db="UniProtKB">
        <authorList>
            <consortium name="Ensembl"/>
        </authorList>
    </citation>
    <scope>IDENTIFICATION</scope>
</reference>
<accession>A0A4W4F657</accession>
<sequence length="695" mass="80545">MSCKVFRSDVFCMASTNKSIPVSQFSYSNLSLSATLLSGSEEKIIIPKMKTWNAEAVLQALASTVNRDTTASNYVFQDDSYLTPRTSREFKLYYLSQESGRNAAKYFINTFPRYFQKDFAEPHIPCLMPETLELQIDEVSERALTECIQLRKVKAAVDMFDQLTQMGSPVSLDLTNDLLDLICLYGDQEPAQDVPPEQRTNDMVRQRWQMGRPRRNNNAERIFNMMPEPNSCSYGALIRGMVKHGSIPKAFIMYNDMLNNQLTADVHTFNALISAAPYLKEKYSEKWDLIIDLLKQMAYQKVKPNVLTFNAVLKALQRCGALGRVQAFPVLNEMKALGIGLSTTLLTPVHINFMCKVLYFRSPEMYIYYITEIILCVGLIFCLDTKDMEQAYKLQSLLDIGENWKLLGDSFHQSVYYGRFFNLLCMMEHVDVVLKWYRELSPSLFYPNSQRMRDLFQALDMDNRLDIIPQIWKDIKRMGHDNNTELVEEMLSLMAREKHKPEVQQSFAECALDVKTLYKQTDYGRVQLNWSASSLSIPLILGHFLGHLFKLEQNLCFLIYSEYLLKQFLDCIQMNNNSEQAVALVQISASFCLPLTSHLIKRVQQEFELNEEQKHELSKFSVIFKDILSWSIYDSNERNGNITDQHPFIDLQHQWRALPHYDMDLIICKSNKPPGYLKYYYLETVNRLALGRQTC</sequence>
<reference evidence="14" key="1">
    <citation type="journal article" date="2014" name="Science">
        <title>Nonhuman genetics. Genomic basis for the convergent evolution of electric organs.</title>
        <authorList>
            <person name="Gallant J.R."/>
            <person name="Traeger L.L."/>
            <person name="Volkening J.D."/>
            <person name="Moffett H."/>
            <person name="Chen P.H."/>
            <person name="Novina C.D."/>
            <person name="Phillips G.N.Jr."/>
            <person name="Anand R."/>
            <person name="Wells G.B."/>
            <person name="Pinch M."/>
            <person name="Guth R."/>
            <person name="Unguez G.A."/>
            <person name="Albert J.S."/>
            <person name="Zakon H.H."/>
            <person name="Samanta M.P."/>
            <person name="Sussman M.R."/>
        </authorList>
    </citation>
    <scope>NUCLEOTIDE SEQUENCE [LARGE SCALE GENOMIC DNA]</scope>
</reference>
<evidence type="ECO:0000256" key="4">
    <source>
        <dbReference type="ARBA" id="ARBA00022737"/>
    </source>
</evidence>
<dbReference type="AlphaFoldDB" id="A0A4W4F657"/>
<dbReference type="InterPro" id="IPR037387">
    <property type="entry name" value="PTCD3"/>
</dbReference>
<comment type="subcellular location">
    <subcellularLocation>
        <location evidence="1">Mitochondrion</location>
    </subcellularLocation>
</comment>
<evidence type="ECO:0000256" key="5">
    <source>
        <dbReference type="ARBA" id="ARBA00022845"/>
    </source>
</evidence>
<evidence type="ECO:0000256" key="10">
    <source>
        <dbReference type="ARBA" id="ARBA00023274"/>
    </source>
</evidence>
<gene>
    <name evidence="13" type="primary">ptcd3</name>
</gene>
<reference evidence="13" key="4">
    <citation type="submission" date="2025-08" db="UniProtKB">
        <authorList>
            <consortium name="Ensembl"/>
        </authorList>
    </citation>
    <scope>IDENTIFICATION</scope>
</reference>
<reference evidence="13" key="3">
    <citation type="submission" date="2020-05" db="EMBL/GenBank/DDBJ databases">
        <title>Electrophorus electricus (electric eel) genome, fEleEle1, primary haplotype.</title>
        <authorList>
            <person name="Myers G."/>
            <person name="Meyer A."/>
            <person name="Fedrigo O."/>
            <person name="Formenti G."/>
            <person name="Rhie A."/>
            <person name="Tracey A."/>
            <person name="Sims Y."/>
            <person name="Jarvis E.D."/>
        </authorList>
    </citation>
    <scope>NUCLEOTIDE SEQUENCE [LARGE SCALE GENOMIC DNA]</scope>
</reference>
<dbReference type="Proteomes" id="UP000314983">
    <property type="component" value="Chromosome 12"/>
</dbReference>
<keyword evidence="9" id="KW-0496">Mitochondrion</keyword>
<proteinExistence type="inferred from homology"/>
<dbReference type="GO" id="GO:0019843">
    <property type="term" value="F:rRNA binding"/>
    <property type="evidence" value="ECO:0007669"/>
    <property type="project" value="UniProtKB-KW"/>
</dbReference>
<keyword evidence="7" id="KW-0809">Transit peptide</keyword>
<dbReference type="InterPro" id="IPR011990">
    <property type="entry name" value="TPR-like_helical_dom_sf"/>
</dbReference>
<dbReference type="GO" id="GO:0006417">
    <property type="term" value="P:regulation of translation"/>
    <property type="evidence" value="ECO:0007669"/>
    <property type="project" value="UniProtKB-KW"/>
</dbReference>
<evidence type="ECO:0000256" key="3">
    <source>
        <dbReference type="ARBA" id="ARBA00022730"/>
    </source>
</evidence>
<dbReference type="GO" id="GO:1990904">
    <property type="term" value="C:ribonucleoprotein complex"/>
    <property type="evidence" value="ECO:0007669"/>
    <property type="project" value="UniProtKB-KW"/>
</dbReference>
<evidence type="ECO:0000256" key="8">
    <source>
        <dbReference type="ARBA" id="ARBA00022980"/>
    </source>
</evidence>
<name>A0A4W4F657_ELEEL</name>
<evidence type="ECO:0000313" key="13">
    <source>
        <dbReference type="Ensembl" id="ENSEEEP00000020059.2"/>
    </source>
</evidence>
<evidence type="ECO:0000256" key="6">
    <source>
        <dbReference type="ARBA" id="ARBA00022884"/>
    </source>
</evidence>
<evidence type="ECO:0000313" key="14">
    <source>
        <dbReference type="Proteomes" id="UP000314983"/>
    </source>
</evidence>
<dbReference type="PROSITE" id="PS51375">
    <property type="entry name" value="PPR"/>
    <property type="match status" value="1"/>
</dbReference>
<evidence type="ECO:0000256" key="2">
    <source>
        <dbReference type="ARBA" id="ARBA00008551"/>
    </source>
</evidence>
<dbReference type="Pfam" id="PF22330">
    <property type="entry name" value="Rib_mS39_PPR"/>
    <property type="match status" value="1"/>
</dbReference>
<dbReference type="Ensembl" id="ENSEEET00000020285.2">
    <property type="protein sequence ID" value="ENSEEEP00000020059.2"/>
    <property type="gene ID" value="ENSEEEG00000009506.2"/>
</dbReference>
<comment type="similarity">
    <text evidence="2">Belongs to the mitochondrion-specific ribosomal protein mS39 family.</text>
</comment>
<keyword evidence="14" id="KW-1185">Reference proteome</keyword>
<dbReference type="InterPro" id="IPR055063">
    <property type="entry name" value="Rib_mS39_PPR"/>
</dbReference>
<evidence type="ECO:0000256" key="7">
    <source>
        <dbReference type="ARBA" id="ARBA00022946"/>
    </source>
</evidence>
<evidence type="ECO:0000256" key="11">
    <source>
        <dbReference type="ARBA" id="ARBA00035134"/>
    </source>
</evidence>
<keyword evidence="8" id="KW-0689">Ribosomal protein</keyword>
<protein>
    <recommendedName>
        <fullName evidence="11">Small ribosomal subunit protein mS39</fullName>
    </recommendedName>
</protein>
<dbReference type="PANTHER" id="PTHR16276">
    <property type="entry name" value="PENTATRICOPEPTIDE REPEAT DOMAIN-CONTAINING PROTEIN 3"/>
    <property type="match status" value="1"/>
</dbReference>
<keyword evidence="10" id="KW-0687">Ribonucleoprotein</keyword>
<evidence type="ECO:0000256" key="9">
    <source>
        <dbReference type="ARBA" id="ARBA00023128"/>
    </source>
</evidence>
<dbReference type="GeneTree" id="ENSGT00390000016876"/>
<reference evidence="14" key="2">
    <citation type="journal article" date="2017" name="Sci. Adv.">
        <title>A tail of two voltages: Proteomic comparison of the three electric organs of the electric eel.</title>
        <authorList>
            <person name="Traeger L.L."/>
            <person name="Sabat G."/>
            <person name="Barrett-Wilt G.A."/>
            <person name="Wells G.B."/>
            <person name="Sussman M.R."/>
        </authorList>
    </citation>
    <scope>NUCLEOTIDE SEQUENCE [LARGE SCALE GENOMIC DNA]</scope>
</reference>
<evidence type="ECO:0000256" key="12">
    <source>
        <dbReference type="PROSITE-ProRule" id="PRU00708"/>
    </source>
</evidence>
<organism evidence="13 14">
    <name type="scientific">Electrophorus electricus</name>
    <name type="common">Electric eel</name>
    <name type="synonym">Gymnotus electricus</name>
    <dbReference type="NCBI Taxonomy" id="8005"/>
    <lineage>
        <taxon>Eukaryota</taxon>
        <taxon>Metazoa</taxon>
        <taxon>Chordata</taxon>
        <taxon>Craniata</taxon>
        <taxon>Vertebrata</taxon>
        <taxon>Euteleostomi</taxon>
        <taxon>Actinopterygii</taxon>
        <taxon>Neopterygii</taxon>
        <taxon>Teleostei</taxon>
        <taxon>Ostariophysi</taxon>
        <taxon>Gymnotiformes</taxon>
        <taxon>Gymnotoidei</taxon>
        <taxon>Gymnotidae</taxon>
        <taxon>Electrophorus</taxon>
    </lineage>
</organism>
<evidence type="ECO:0000256" key="1">
    <source>
        <dbReference type="ARBA" id="ARBA00004173"/>
    </source>
</evidence>
<dbReference type="Pfam" id="PF13812">
    <property type="entry name" value="PPR_3"/>
    <property type="match status" value="1"/>
</dbReference>
<keyword evidence="4" id="KW-0677">Repeat</keyword>
<keyword evidence="3" id="KW-0699">rRNA-binding</keyword>
<dbReference type="GO" id="GO:0043024">
    <property type="term" value="F:ribosomal small subunit binding"/>
    <property type="evidence" value="ECO:0007669"/>
    <property type="project" value="InterPro"/>
</dbReference>
<keyword evidence="5" id="KW-0810">Translation regulation</keyword>
<keyword evidence="6" id="KW-0694">RNA-binding</keyword>
<dbReference type="GO" id="GO:0005840">
    <property type="term" value="C:ribosome"/>
    <property type="evidence" value="ECO:0007669"/>
    <property type="project" value="UniProtKB-KW"/>
</dbReference>